<evidence type="ECO:0000259" key="3">
    <source>
        <dbReference type="Pfam" id="PF02550"/>
    </source>
</evidence>
<dbReference type="InterPro" id="IPR026888">
    <property type="entry name" value="AcetylCoA_hyd_C"/>
</dbReference>
<proteinExistence type="inferred from homology"/>
<dbReference type="PANTHER" id="PTHR21432:SF20">
    <property type="entry name" value="ACETYL-COA HYDROLASE"/>
    <property type="match status" value="1"/>
</dbReference>
<feature type="domain" description="Acetyl-CoA hydrolase/transferase C-terminal" evidence="4">
    <location>
        <begin position="256"/>
        <end position="406"/>
    </location>
</feature>
<comment type="caution">
    <text evidence="5">The sequence shown here is derived from an EMBL/GenBank/DDBJ whole genome shotgun (WGS) entry which is preliminary data.</text>
</comment>
<evidence type="ECO:0008006" key="7">
    <source>
        <dbReference type="Google" id="ProtNLM"/>
    </source>
</evidence>
<feature type="domain" description="Acetyl-CoA hydrolase/transferase N-terminal" evidence="3">
    <location>
        <begin position="79"/>
        <end position="167"/>
    </location>
</feature>
<dbReference type="SUPFAM" id="SSF100950">
    <property type="entry name" value="NagB/RpiA/CoA transferase-like"/>
    <property type="match status" value="2"/>
</dbReference>
<dbReference type="EMBL" id="JAGSXH010000043">
    <property type="protein sequence ID" value="MBS2964164.1"/>
    <property type="molecule type" value="Genomic_DNA"/>
</dbReference>
<dbReference type="GO" id="GO:0006083">
    <property type="term" value="P:acetate metabolic process"/>
    <property type="evidence" value="ECO:0007669"/>
    <property type="project" value="InterPro"/>
</dbReference>
<dbReference type="PANTHER" id="PTHR21432">
    <property type="entry name" value="ACETYL-COA HYDROLASE-RELATED"/>
    <property type="match status" value="1"/>
</dbReference>
<sequence length="413" mass="44231">MRTVDSARLLQLFEGITYPNPRLVASGNHAAPWHLLELADKALPEYRLFQLNAQPGIAVREGVRHESPFVGPGMRGLPALDYLPARLSLVPRILAGTHRPDVVLLHTSPPRDGKVSLGIEVNIMPAAVEQAIAAGGLVVAQINAHMPYTFGDGELPVDMIDFAVEHDAPLPSPAARRDPDLTRCAARIGELVAPGIVDGATLQTGIGAVPDAVLAALTGHRGLRIWSEMVSDGVVELEARRALDEAAPITASFLFGSPELYAWSDRNPRLRMSRTETVNDPARIATQPAMTSINTALQVDLYAQANASYVHDRIYSGFGGQTDFVVGALHSRGGQAIIALPSWHAKSASSTIVPRLTAPATSFQHTAIVTDQGRADLFGRSQREQAAQLIESAARPQSREQLREAAVRLGLAG</sequence>
<dbReference type="Gene3D" id="3.40.1080.10">
    <property type="entry name" value="Glutaconate Coenzyme A-transferase"/>
    <property type="match status" value="1"/>
</dbReference>
<keyword evidence="6" id="KW-1185">Reference proteome</keyword>
<dbReference type="Gene3D" id="3.40.1080.20">
    <property type="entry name" value="Acetyl-CoA hydrolase/transferase C-terminal domain"/>
    <property type="match status" value="1"/>
</dbReference>
<dbReference type="AlphaFoldDB" id="A0A8J8BEW6"/>
<evidence type="ECO:0000256" key="2">
    <source>
        <dbReference type="ARBA" id="ARBA00022679"/>
    </source>
</evidence>
<evidence type="ECO:0000313" key="5">
    <source>
        <dbReference type="EMBL" id="MBS2964164.1"/>
    </source>
</evidence>
<name>A0A8J8BEW6_9ACTN</name>
<evidence type="ECO:0000313" key="6">
    <source>
        <dbReference type="Proteomes" id="UP000677913"/>
    </source>
</evidence>
<evidence type="ECO:0000259" key="4">
    <source>
        <dbReference type="Pfam" id="PF13336"/>
    </source>
</evidence>
<dbReference type="InterPro" id="IPR046433">
    <property type="entry name" value="ActCoA_hydro"/>
</dbReference>
<reference evidence="5" key="1">
    <citation type="submission" date="2021-04" db="EMBL/GenBank/DDBJ databases">
        <title>Genome based classification of Actinospica acidithermotolerans sp. nov., an actinobacterium isolated from an Indonesian hot spring.</title>
        <authorList>
            <person name="Kusuma A.B."/>
            <person name="Putra K.E."/>
            <person name="Nafisah S."/>
            <person name="Loh J."/>
            <person name="Nouioui I."/>
            <person name="Goodfellow M."/>
        </authorList>
    </citation>
    <scope>NUCLEOTIDE SEQUENCE</scope>
    <source>
        <strain evidence="5">DSM 45618</strain>
    </source>
</reference>
<dbReference type="InterPro" id="IPR038460">
    <property type="entry name" value="AcetylCoA_hyd_C_sf"/>
</dbReference>
<dbReference type="Gene3D" id="3.30.750.70">
    <property type="entry name" value="4-hydroxybutyrate coenzyme like domains"/>
    <property type="match status" value="1"/>
</dbReference>
<dbReference type="RefSeq" id="WP_211468526.1">
    <property type="nucleotide sequence ID" value="NZ_JAGSXH010000043.1"/>
</dbReference>
<keyword evidence="2" id="KW-0808">Transferase</keyword>
<comment type="similarity">
    <text evidence="1">Belongs to the acetyl-CoA hydrolase/transferase family.</text>
</comment>
<evidence type="ECO:0000256" key="1">
    <source>
        <dbReference type="ARBA" id="ARBA00009632"/>
    </source>
</evidence>
<dbReference type="Pfam" id="PF13336">
    <property type="entry name" value="AcetylCoA_hyd_C"/>
    <property type="match status" value="1"/>
</dbReference>
<organism evidence="5 6">
    <name type="scientific">Actinocrinis puniceicyclus</name>
    <dbReference type="NCBI Taxonomy" id="977794"/>
    <lineage>
        <taxon>Bacteria</taxon>
        <taxon>Bacillati</taxon>
        <taxon>Actinomycetota</taxon>
        <taxon>Actinomycetes</taxon>
        <taxon>Catenulisporales</taxon>
        <taxon>Actinospicaceae</taxon>
        <taxon>Actinocrinis</taxon>
    </lineage>
</organism>
<gene>
    <name evidence="5" type="ORF">KGA66_13985</name>
</gene>
<dbReference type="GO" id="GO:0008775">
    <property type="term" value="F:acetate CoA-transferase activity"/>
    <property type="evidence" value="ECO:0007669"/>
    <property type="project" value="InterPro"/>
</dbReference>
<dbReference type="Pfam" id="PF02550">
    <property type="entry name" value="AcetylCoA_hydro"/>
    <property type="match status" value="1"/>
</dbReference>
<dbReference type="InterPro" id="IPR003702">
    <property type="entry name" value="ActCoA_hydro_N"/>
</dbReference>
<dbReference type="Proteomes" id="UP000677913">
    <property type="component" value="Unassembled WGS sequence"/>
</dbReference>
<protein>
    <recommendedName>
        <fullName evidence="7">4-hydroxybutyrate CoA-transferase</fullName>
    </recommendedName>
</protein>
<dbReference type="InterPro" id="IPR037171">
    <property type="entry name" value="NagB/RpiA_transferase-like"/>
</dbReference>
<accession>A0A8J8BEW6</accession>